<protein>
    <submittedName>
        <fullName evidence="2">Uncharacterized protein</fullName>
    </submittedName>
</protein>
<dbReference type="Proteomes" id="UP000799441">
    <property type="component" value="Unassembled WGS sequence"/>
</dbReference>
<keyword evidence="3" id="KW-1185">Reference proteome</keyword>
<comment type="caution">
    <text evidence="2">The sequence shown here is derived from an EMBL/GenBank/DDBJ whole genome shotgun (WGS) entry which is preliminary data.</text>
</comment>
<feature type="compositionally biased region" description="Basic and acidic residues" evidence="1">
    <location>
        <begin position="70"/>
        <end position="82"/>
    </location>
</feature>
<evidence type="ECO:0000313" key="2">
    <source>
        <dbReference type="EMBL" id="KAF2718345.1"/>
    </source>
</evidence>
<feature type="compositionally biased region" description="Basic residues" evidence="1">
    <location>
        <begin position="54"/>
        <end position="69"/>
    </location>
</feature>
<dbReference type="AlphaFoldDB" id="A0A9P4Q2L4"/>
<dbReference type="EMBL" id="MU003826">
    <property type="protein sequence ID" value="KAF2718345.1"/>
    <property type="molecule type" value="Genomic_DNA"/>
</dbReference>
<sequence length="102" mass="11439">MQCCCADPALHTAGHNPANKTQSSRCVNLRPSTQVPASLPTRSTLQHCNPTHPRGPRHTRTHSHQCRTRSQRDGRGVRERARARARARGRGRGSERARERES</sequence>
<gene>
    <name evidence="2" type="ORF">K431DRAFT_137516</name>
</gene>
<name>A0A9P4Q2L4_9PEZI</name>
<reference evidence="2" key="1">
    <citation type="journal article" date="2020" name="Stud. Mycol.">
        <title>101 Dothideomycetes genomes: a test case for predicting lifestyles and emergence of pathogens.</title>
        <authorList>
            <person name="Haridas S."/>
            <person name="Albert R."/>
            <person name="Binder M."/>
            <person name="Bloem J."/>
            <person name="Labutti K."/>
            <person name="Salamov A."/>
            <person name="Andreopoulos B."/>
            <person name="Baker S."/>
            <person name="Barry K."/>
            <person name="Bills G."/>
            <person name="Bluhm B."/>
            <person name="Cannon C."/>
            <person name="Castanera R."/>
            <person name="Culley D."/>
            <person name="Daum C."/>
            <person name="Ezra D."/>
            <person name="Gonzalez J."/>
            <person name="Henrissat B."/>
            <person name="Kuo A."/>
            <person name="Liang C."/>
            <person name="Lipzen A."/>
            <person name="Lutzoni F."/>
            <person name="Magnuson J."/>
            <person name="Mondo S."/>
            <person name="Nolan M."/>
            <person name="Ohm R."/>
            <person name="Pangilinan J."/>
            <person name="Park H.-J."/>
            <person name="Ramirez L."/>
            <person name="Alfaro M."/>
            <person name="Sun H."/>
            <person name="Tritt A."/>
            <person name="Yoshinaga Y."/>
            <person name="Zwiers L.-H."/>
            <person name="Turgeon B."/>
            <person name="Goodwin S."/>
            <person name="Spatafora J."/>
            <person name="Crous P."/>
            <person name="Grigoriev I."/>
        </authorList>
    </citation>
    <scope>NUCLEOTIDE SEQUENCE</scope>
    <source>
        <strain evidence="2">CBS 116435</strain>
    </source>
</reference>
<evidence type="ECO:0000313" key="3">
    <source>
        <dbReference type="Proteomes" id="UP000799441"/>
    </source>
</evidence>
<evidence type="ECO:0000256" key="1">
    <source>
        <dbReference type="SAM" id="MobiDB-lite"/>
    </source>
</evidence>
<feature type="compositionally biased region" description="Polar residues" evidence="1">
    <location>
        <begin position="18"/>
        <end position="49"/>
    </location>
</feature>
<organism evidence="2 3">
    <name type="scientific">Polychaeton citri CBS 116435</name>
    <dbReference type="NCBI Taxonomy" id="1314669"/>
    <lineage>
        <taxon>Eukaryota</taxon>
        <taxon>Fungi</taxon>
        <taxon>Dikarya</taxon>
        <taxon>Ascomycota</taxon>
        <taxon>Pezizomycotina</taxon>
        <taxon>Dothideomycetes</taxon>
        <taxon>Dothideomycetidae</taxon>
        <taxon>Capnodiales</taxon>
        <taxon>Capnodiaceae</taxon>
        <taxon>Polychaeton</taxon>
    </lineage>
</organism>
<proteinExistence type="predicted"/>
<feature type="region of interest" description="Disordered" evidence="1">
    <location>
        <begin position="9"/>
        <end position="102"/>
    </location>
</feature>
<accession>A0A9P4Q2L4</accession>
<feature type="compositionally biased region" description="Basic and acidic residues" evidence="1">
    <location>
        <begin position="92"/>
        <end position="102"/>
    </location>
</feature>